<dbReference type="Pfam" id="PF03446">
    <property type="entry name" value="NAD_binding_2"/>
    <property type="match status" value="1"/>
</dbReference>
<dbReference type="EMBL" id="DF933830">
    <property type="protein sequence ID" value="GAM39998.1"/>
    <property type="molecule type" value="Genomic_DNA"/>
</dbReference>
<dbReference type="Pfam" id="PF14833">
    <property type="entry name" value="NAD_binding_11"/>
    <property type="match status" value="1"/>
</dbReference>
<dbReference type="Gene3D" id="3.40.50.720">
    <property type="entry name" value="NAD(P)-binding Rossmann-like Domain"/>
    <property type="match status" value="1"/>
</dbReference>
<sequence>MSAPNVTYGFIGLGQMGHGMVKNLRQKIPEQSLLVIYDINKAVTEKFVAEHAKGNNVRIAASPKEVAEIADVVLTSVPQARHVRDVFLNPETGLLASESKPGRKILFLELSTIEVATSLEIAKKVEAGGHGEFVDAPCSGGSMGAESGSLSFMIGCSPELYPRVLEICKLMGKENNIFHCGKLGSGLQTKFLNNYLSSLTALATAETLNIALRGGLDIQLVNKVLNASSGMSFNSAVNNPVPGLTPGNPASKGYIGGFSMELCLGVLELGYQTAQNLGAKTVLGTPMLEAYRDAAKDPRFQGKDSKIIYKWLGGEDPVLH</sequence>
<evidence type="ECO:0000256" key="1">
    <source>
        <dbReference type="ARBA" id="ARBA00005109"/>
    </source>
</evidence>
<evidence type="ECO:0000256" key="5">
    <source>
        <dbReference type="ARBA" id="ARBA00023002"/>
    </source>
</evidence>
<dbReference type="PANTHER" id="PTHR22981">
    <property type="entry name" value="3-HYDROXYISOBUTYRATE DEHYDROGENASE-RELATED"/>
    <property type="match status" value="1"/>
</dbReference>
<dbReference type="InterPro" id="IPR015815">
    <property type="entry name" value="HIBADH-related"/>
</dbReference>
<accession>A0A6V8HES2</accession>
<evidence type="ECO:0000256" key="3">
    <source>
        <dbReference type="ARBA" id="ARBA00012991"/>
    </source>
</evidence>
<keyword evidence="12" id="KW-1185">Reference proteome</keyword>
<dbReference type="PROSITE" id="PS00895">
    <property type="entry name" value="3_HYDROXYISOBUT_DH"/>
    <property type="match status" value="1"/>
</dbReference>
<feature type="active site" evidence="8">
    <location>
        <position position="190"/>
    </location>
</feature>
<dbReference type="GO" id="GO:0005739">
    <property type="term" value="C:mitochondrion"/>
    <property type="evidence" value="ECO:0007669"/>
    <property type="project" value="TreeGrafter"/>
</dbReference>
<dbReference type="GO" id="GO:0006574">
    <property type="term" value="P:L-valine catabolic process"/>
    <property type="evidence" value="ECO:0007669"/>
    <property type="project" value="TreeGrafter"/>
</dbReference>
<evidence type="ECO:0000256" key="2">
    <source>
        <dbReference type="ARBA" id="ARBA00006013"/>
    </source>
</evidence>
<evidence type="ECO:0000259" key="10">
    <source>
        <dbReference type="Pfam" id="PF14833"/>
    </source>
</evidence>
<dbReference type="PIRSF" id="PIRSF000103">
    <property type="entry name" value="HIBADH"/>
    <property type="match status" value="1"/>
</dbReference>
<evidence type="ECO:0000256" key="7">
    <source>
        <dbReference type="ARBA" id="ARBA00049197"/>
    </source>
</evidence>
<dbReference type="GO" id="GO:0051287">
    <property type="term" value="F:NAD binding"/>
    <property type="evidence" value="ECO:0007669"/>
    <property type="project" value="InterPro"/>
</dbReference>
<dbReference type="PANTHER" id="PTHR22981:SF7">
    <property type="entry name" value="3-HYDROXYISOBUTYRATE DEHYDROGENASE, MITOCHONDRIAL"/>
    <property type="match status" value="1"/>
</dbReference>
<comment type="similarity">
    <text evidence="2">Belongs to the HIBADH-related family. 3-hydroxyisobutyrate dehydrogenase subfamily.</text>
</comment>
<feature type="domain" description="6-phosphogluconate dehydrogenase NADP-binding" evidence="9">
    <location>
        <begin position="8"/>
        <end position="179"/>
    </location>
</feature>
<dbReference type="SUPFAM" id="SSF51735">
    <property type="entry name" value="NAD(P)-binding Rossmann-fold domains"/>
    <property type="match status" value="1"/>
</dbReference>
<dbReference type="InterPro" id="IPR008927">
    <property type="entry name" value="6-PGluconate_DH-like_C_sf"/>
</dbReference>
<evidence type="ECO:0000256" key="6">
    <source>
        <dbReference type="ARBA" id="ARBA00023027"/>
    </source>
</evidence>
<comment type="pathway">
    <text evidence="1">Amino-acid degradation; L-valine degradation.</text>
</comment>
<protein>
    <recommendedName>
        <fullName evidence="3">3-hydroxyisobutyrate dehydrogenase</fullName>
        <ecNumber evidence="3">1.1.1.31</ecNumber>
    </recommendedName>
</protein>
<dbReference type="SUPFAM" id="SSF48179">
    <property type="entry name" value="6-phosphogluconate dehydrogenase C-terminal domain-like"/>
    <property type="match status" value="1"/>
</dbReference>
<gene>
    <name evidence="11" type="ORF">TCE0_034f12004</name>
</gene>
<proteinExistence type="inferred from homology"/>
<evidence type="ECO:0000259" key="9">
    <source>
        <dbReference type="Pfam" id="PF03446"/>
    </source>
</evidence>
<evidence type="ECO:0000256" key="8">
    <source>
        <dbReference type="PIRSR" id="PIRSR000103-1"/>
    </source>
</evidence>
<evidence type="ECO:0000256" key="4">
    <source>
        <dbReference type="ARBA" id="ARBA00022456"/>
    </source>
</evidence>
<evidence type="ECO:0000313" key="12">
    <source>
        <dbReference type="Proteomes" id="UP000053095"/>
    </source>
</evidence>
<dbReference type="InterPro" id="IPR036291">
    <property type="entry name" value="NAD(P)-bd_dom_sf"/>
</dbReference>
<keyword evidence="6" id="KW-0520">NAD</keyword>
<dbReference type="InterPro" id="IPR013328">
    <property type="entry name" value="6PGD_dom2"/>
</dbReference>
<dbReference type="AlphaFoldDB" id="A0A6V8HES2"/>
<dbReference type="GO" id="GO:0050661">
    <property type="term" value="F:NADP binding"/>
    <property type="evidence" value="ECO:0007669"/>
    <property type="project" value="InterPro"/>
</dbReference>
<dbReference type="GO" id="GO:0008442">
    <property type="term" value="F:3-hydroxyisobutyrate dehydrogenase activity"/>
    <property type="evidence" value="ECO:0007669"/>
    <property type="project" value="UniProtKB-EC"/>
</dbReference>
<name>A0A6V8HES2_TALPI</name>
<comment type="caution">
    <text evidence="11">The sequence shown here is derived from an EMBL/GenBank/DDBJ whole genome shotgun (WGS) entry which is preliminary data.</text>
</comment>
<feature type="domain" description="3-hydroxyisobutyrate dehydrogenase-like NAD-binding" evidence="10">
    <location>
        <begin position="184"/>
        <end position="310"/>
    </location>
</feature>
<reference evidence="12" key="1">
    <citation type="journal article" date="2015" name="Genome Announc.">
        <title>Draft genome sequence of Talaromyces cellulolyticus strain Y-94, a source of lignocellulosic biomass-degrading enzymes.</title>
        <authorList>
            <person name="Fujii T."/>
            <person name="Koike H."/>
            <person name="Sawayama S."/>
            <person name="Yano S."/>
            <person name="Inoue H."/>
        </authorList>
    </citation>
    <scope>NUCLEOTIDE SEQUENCE [LARGE SCALE GENOMIC DNA]</scope>
    <source>
        <strain evidence="12">Y-94</strain>
    </source>
</reference>
<organism evidence="11 12">
    <name type="scientific">Talaromyces pinophilus</name>
    <name type="common">Penicillium pinophilum</name>
    <dbReference type="NCBI Taxonomy" id="128442"/>
    <lineage>
        <taxon>Eukaryota</taxon>
        <taxon>Fungi</taxon>
        <taxon>Dikarya</taxon>
        <taxon>Ascomycota</taxon>
        <taxon>Pezizomycotina</taxon>
        <taxon>Eurotiomycetes</taxon>
        <taxon>Eurotiomycetidae</taxon>
        <taxon>Eurotiales</taxon>
        <taxon>Trichocomaceae</taxon>
        <taxon>Talaromyces</taxon>
        <taxon>Talaromyces sect. Talaromyces</taxon>
    </lineage>
</organism>
<evidence type="ECO:0000313" key="11">
    <source>
        <dbReference type="EMBL" id="GAM39998.1"/>
    </source>
</evidence>
<keyword evidence="4" id="KW-0101">Branched-chain amino acid catabolism</keyword>
<dbReference type="Proteomes" id="UP000053095">
    <property type="component" value="Unassembled WGS sequence"/>
</dbReference>
<dbReference type="Gene3D" id="1.10.1040.10">
    <property type="entry name" value="N-(1-d-carboxylethyl)-l-norvaline Dehydrogenase, domain 2"/>
    <property type="match status" value="1"/>
</dbReference>
<dbReference type="InterPro" id="IPR006115">
    <property type="entry name" value="6PGDH_NADP-bd"/>
</dbReference>
<keyword evidence="5" id="KW-0560">Oxidoreductase</keyword>
<dbReference type="EC" id="1.1.1.31" evidence="3"/>
<dbReference type="InterPro" id="IPR002204">
    <property type="entry name" value="3-OH-isobutyrate_DH-rel_CS"/>
</dbReference>
<dbReference type="InterPro" id="IPR029154">
    <property type="entry name" value="HIBADH-like_NADP-bd"/>
</dbReference>
<comment type="catalytic activity">
    <reaction evidence="7">
        <text>3-hydroxy-2-methylpropanoate + NAD(+) = 2-methyl-3-oxopropanoate + NADH + H(+)</text>
        <dbReference type="Rhea" id="RHEA:17681"/>
        <dbReference type="ChEBI" id="CHEBI:11805"/>
        <dbReference type="ChEBI" id="CHEBI:15378"/>
        <dbReference type="ChEBI" id="CHEBI:57540"/>
        <dbReference type="ChEBI" id="CHEBI:57700"/>
        <dbReference type="ChEBI" id="CHEBI:57945"/>
        <dbReference type="EC" id="1.1.1.31"/>
    </reaction>
</comment>